<dbReference type="STRING" id="333138.LQ50_25110"/>
<dbReference type="OrthoDB" id="4187110at2"/>
<evidence type="ECO:0000313" key="3">
    <source>
        <dbReference type="Proteomes" id="UP000030832"/>
    </source>
</evidence>
<reference evidence="2 3" key="1">
    <citation type="submission" date="2014-09" db="EMBL/GenBank/DDBJ databases">
        <title>Genome sequencing and annotation of Bacillus Okhensis strain Kh10-101T.</title>
        <authorList>
            <person name="Prakash J.S."/>
        </authorList>
    </citation>
    <scope>NUCLEOTIDE SEQUENCE [LARGE SCALE GENOMIC DNA]</scope>
    <source>
        <strain evidence="3">Kh10-101T</strain>
    </source>
</reference>
<dbReference type="GO" id="GO:0140359">
    <property type="term" value="F:ABC-type transporter activity"/>
    <property type="evidence" value="ECO:0007669"/>
    <property type="project" value="InterPro"/>
</dbReference>
<dbReference type="GO" id="GO:0005886">
    <property type="term" value="C:plasma membrane"/>
    <property type="evidence" value="ECO:0007669"/>
    <property type="project" value="UniProtKB-SubCell"/>
</dbReference>
<keyword evidence="1" id="KW-1133">Transmembrane helix</keyword>
<keyword evidence="1" id="KW-0812">Transmembrane</keyword>
<feature type="transmembrane region" description="Helical" evidence="1">
    <location>
        <begin position="152"/>
        <end position="175"/>
    </location>
</feature>
<dbReference type="eggNOG" id="COG1277">
    <property type="taxonomic scope" value="Bacteria"/>
</dbReference>
<gene>
    <name evidence="2" type="ORF">LQ50_25110</name>
</gene>
<sequence>MNNFWVLIKKEMKESTRNGKWIWLPVVLMILGVSQPLTTYYMPQILEAAGNLPEGTVIDFPTPSGEEVLIGTMSQYGTIGTLLFVLATMGIIAQERQNGSLTLVMVRPVHAWQYIGSKWVAQLVILLVSLIASYVLTWYYTNLLFSSVSWKMMLSSLVVYSLWIVFIVAVTVLAGTLLKNNGGIAGVSVLFLGVISILTTLLPKYMEWSPGNIRAQASILLIEGEWVRSVWIVVGSTVGLSALCFLLAVFTFKRFESYEG</sequence>
<evidence type="ECO:0000313" key="2">
    <source>
        <dbReference type="EMBL" id="KHF37823.1"/>
    </source>
</evidence>
<dbReference type="RefSeq" id="WP_034634089.1">
    <property type="nucleotide sequence ID" value="NZ_JRJU01000068.1"/>
</dbReference>
<name>A0A0B0I5W6_9BACI</name>
<dbReference type="EMBL" id="JRJU01000068">
    <property type="protein sequence ID" value="KHF37823.1"/>
    <property type="molecule type" value="Genomic_DNA"/>
</dbReference>
<feature type="transmembrane region" description="Helical" evidence="1">
    <location>
        <begin position="230"/>
        <end position="252"/>
    </location>
</feature>
<keyword evidence="1" id="KW-0472">Membrane</keyword>
<accession>A0A0B0I5W6</accession>
<evidence type="ECO:0000256" key="1">
    <source>
        <dbReference type="SAM" id="Phobius"/>
    </source>
</evidence>
<feature type="transmembrane region" description="Helical" evidence="1">
    <location>
        <begin position="119"/>
        <end position="140"/>
    </location>
</feature>
<dbReference type="PANTHER" id="PTHR37305">
    <property type="entry name" value="INTEGRAL MEMBRANE PROTEIN-RELATED"/>
    <property type="match status" value="1"/>
</dbReference>
<proteinExistence type="predicted"/>
<feature type="transmembrane region" description="Helical" evidence="1">
    <location>
        <begin position="73"/>
        <end position="93"/>
    </location>
</feature>
<dbReference type="AlphaFoldDB" id="A0A0B0I5W6"/>
<protein>
    <submittedName>
        <fullName evidence="2">Membrane protein</fullName>
    </submittedName>
</protein>
<dbReference type="PANTHER" id="PTHR37305:SF2">
    <property type="entry name" value="BACITRACIN TRANSPORT PERMEASE PROTEIN BCRB"/>
    <property type="match status" value="1"/>
</dbReference>
<keyword evidence="3" id="KW-1185">Reference proteome</keyword>
<dbReference type="Pfam" id="PF12679">
    <property type="entry name" value="ABC2_membrane_2"/>
    <property type="match status" value="1"/>
</dbReference>
<comment type="caution">
    <text evidence="2">The sequence shown here is derived from an EMBL/GenBank/DDBJ whole genome shotgun (WGS) entry which is preliminary data.</text>
</comment>
<organism evidence="2 3">
    <name type="scientific">Halalkalibacter okhensis</name>
    <dbReference type="NCBI Taxonomy" id="333138"/>
    <lineage>
        <taxon>Bacteria</taxon>
        <taxon>Bacillati</taxon>
        <taxon>Bacillota</taxon>
        <taxon>Bacilli</taxon>
        <taxon>Bacillales</taxon>
        <taxon>Bacillaceae</taxon>
        <taxon>Halalkalibacter</taxon>
    </lineage>
</organism>
<feature type="transmembrane region" description="Helical" evidence="1">
    <location>
        <begin position="21"/>
        <end position="42"/>
    </location>
</feature>
<dbReference type="Proteomes" id="UP000030832">
    <property type="component" value="Unassembled WGS sequence"/>
</dbReference>
<feature type="transmembrane region" description="Helical" evidence="1">
    <location>
        <begin position="182"/>
        <end position="202"/>
    </location>
</feature>